<dbReference type="Proteomes" id="UP000663823">
    <property type="component" value="Unassembled WGS sequence"/>
</dbReference>
<name>A0A820HY94_9BILA</name>
<evidence type="ECO:0000256" key="1">
    <source>
        <dbReference type="SAM" id="MobiDB-lite"/>
    </source>
</evidence>
<dbReference type="AlphaFoldDB" id="A0A820HY94"/>
<proteinExistence type="predicted"/>
<accession>A0A820HY94</accession>
<sequence>MTSDQKDRICDGIDTQMMIENFQKQEQLKSINPTLEQQTIRDSNENNQNDDDWKSVPTRTNIKKKNTGNNNIDHHLQPKALSKSSQIHYSYNQNQITSSFSSHSNQHQINKSGNRSSITNYALDYASNYHFSPFKLECNPKIKERKEGTKLINDLMKFITPGFLTQNPRFSKDIFIDLWWID</sequence>
<dbReference type="EMBL" id="CAJOAX010046438">
    <property type="protein sequence ID" value="CAF4298986.1"/>
    <property type="molecule type" value="Genomic_DNA"/>
</dbReference>
<evidence type="ECO:0000313" key="3">
    <source>
        <dbReference type="Proteomes" id="UP000663823"/>
    </source>
</evidence>
<organism evidence="2 3">
    <name type="scientific">Rotaria sordida</name>
    <dbReference type="NCBI Taxonomy" id="392033"/>
    <lineage>
        <taxon>Eukaryota</taxon>
        <taxon>Metazoa</taxon>
        <taxon>Spiralia</taxon>
        <taxon>Gnathifera</taxon>
        <taxon>Rotifera</taxon>
        <taxon>Eurotatoria</taxon>
        <taxon>Bdelloidea</taxon>
        <taxon>Philodinida</taxon>
        <taxon>Philodinidae</taxon>
        <taxon>Rotaria</taxon>
    </lineage>
</organism>
<feature type="region of interest" description="Disordered" evidence="1">
    <location>
        <begin position="39"/>
        <end position="75"/>
    </location>
</feature>
<reference evidence="2" key="1">
    <citation type="submission" date="2021-02" db="EMBL/GenBank/DDBJ databases">
        <authorList>
            <person name="Nowell W R."/>
        </authorList>
    </citation>
    <scope>NUCLEOTIDE SEQUENCE</scope>
</reference>
<comment type="caution">
    <text evidence="2">The sequence shown here is derived from an EMBL/GenBank/DDBJ whole genome shotgun (WGS) entry which is preliminary data.</text>
</comment>
<evidence type="ECO:0000313" key="2">
    <source>
        <dbReference type="EMBL" id="CAF4298986.1"/>
    </source>
</evidence>
<gene>
    <name evidence="2" type="ORF">OTI717_LOCUS41983</name>
</gene>
<feature type="non-terminal residue" evidence="2">
    <location>
        <position position="182"/>
    </location>
</feature>
<protein>
    <submittedName>
        <fullName evidence="2">Uncharacterized protein</fullName>
    </submittedName>
</protein>